<dbReference type="EMBL" id="LT607754">
    <property type="protein sequence ID" value="SCG65496.1"/>
    <property type="molecule type" value="Genomic_DNA"/>
</dbReference>
<organism evidence="2 3">
    <name type="scientific">Micromonospora inositola</name>
    <dbReference type="NCBI Taxonomy" id="47865"/>
    <lineage>
        <taxon>Bacteria</taxon>
        <taxon>Bacillati</taxon>
        <taxon>Actinomycetota</taxon>
        <taxon>Actinomycetes</taxon>
        <taxon>Micromonosporales</taxon>
        <taxon>Micromonosporaceae</taxon>
        <taxon>Micromonospora</taxon>
    </lineage>
</organism>
<dbReference type="AlphaFoldDB" id="A0A1C5J619"/>
<evidence type="ECO:0000256" key="1">
    <source>
        <dbReference type="SAM" id="Phobius"/>
    </source>
</evidence>
<sequence>MLSPVDRFRRRFTAAALVAGGVAILVFLATKTVNSGDEKDVLDSVAAHQQLNAVSSVAQLLMVALMLPALFGLLHLLRHRGARLAHLGVGLLLLNLVGNAVDVGHSSVVAGMVDDGVSSQDVAVMAATNSDPALVVAVLFTLLGLLGFPVLAASLWRSGAVARAIPVLMLFGMASFFVPLPEAIGGALLAAAFAWTGVRVLRAPDREWLDGWRACAPAAPAAEVKAA</sequence>
<keyword evidence="1" id="KW-1133">Transmembrane helix</keyword>
<keyword evidence="1" id="KW-0472">Membrane</keyword>
<feature type="transmembrane region" description="Helical" evidence="1">
    <location>
        <begin position="184"/>
        <end position="201"/>
    </location>
</feature>
<name>A0A1C5J619_9ACTN</name>
<accession>A0A1C5J619</accession>
<proteinExistence type="predicted"/>
<feature type="transmembrane region" description="Helical" evidence="1">
    <location>
        <begin position="53"/>
        <end position="77"/>
    </location>
</feature>
<protein>
    <recommendedName>
        <fullName evidence="4">DUF4386 family protein</fullName>
    </recommendedName>
</protein>
<keyword evidence="3" id="KW-1185">Reference proteome</keyword>
<feature type="transmembrane region" description="Helical" evidence="1">
    <location>
        <begin position="133"/>
        <end position="153"/>
    </location>
</feature>
<evidence type="ECO:0000313" key="3">
    <source>
        <dbReference type="Proteomes" id="UP000198221"/>
    </source>
</evidence>
<dbReference type="Proteomes" id="UP000198221">
    <property type="component" value="Chromosome I"/>
</dbReference>
<gene>
    <name evidence="2" type="ORF">GA0070613_4008</name>
</gene>
<evidence type="ECO:0008006" key="4">
    <source>
        <dbReference type="Google" id="ProtNLM"/>
    </source>
</evidence>
<dbReference type="InterPro" id="IPR025495">
    <property type="entry name" value="DUF4386"/>
</dbReference>
<evidence type="ECO:0000313" key="2">
    <source>
        <dbReference type="EMBL" id="SCG65496.1"/>
    </source>
</evidence>
<feature type="transmembrane region" description="Helical" evidence="1">
    <location>
        <begin position="12"/>
        <end position="33"/>
    </location>
</feature>
<reference evidence="3" key="1">
    <citation type="submission" date="2016-06" db="EMBL/GenBank/DDBJ databases">
        <authorList>
            <person name="Varghese N."/>
            <person name="Submissions Spin"/>
        </authorList>
    </citation>
    <scope>NUCLEOTIDE SEQUENCE [LARGE SCALE GENOMIC DNA]</scope>
    <source>
        <strain evidence="3">DSM 43819</strain>
    </source>
</reference>
<keyword evidence="1" id="KW-0812">Transmembrane</keyword>
<dbReference type="RefSeq" id="WP_157746391.1">
    <property type="nucleotide sequence ID" value="NZ_LT607754.1"/>
</dbReference>
<dbReference type="Pfam" id="PF14329">
    <property type="entry name" value="DUF4386"/>
    <property type="match status" value="1"/>
</dbReference>